<evidence type="ECO:0000313" key="7">
    <source>
        <dbReference type="EMBL" id="KAH3662900.1"/>
    </source>
</evidence>
<keyword evidence="8" id="KW-1185">Reference proteome</keyword>
<dbReference type="SMART" id="SM00338">
    <property type="entry name" value="BRLZ"/>
    <property type="match status" value="1"/>
</dbReference>
<evidence type="ECO:0000313" key="8">
    <source>
        <dbReference type="Proteomes" id="UP000788993"/>
    </source>
</evidence>
<keyword evidence="4" id="KW-0539">Nucleus</keyword>
<dbReference type="Proteomes" id="UP000788993">
    <property type="component" value="Unassembled WGS sequence"/>
</dbReference>
<feature type="compositionally biased region" description="Low complexity" evidence="6">
    <location>
        <begin position="54"/>
        <end position="81"/>
    </location>
</feature>
<feature type="region of interest" description="Disordered" evidence="6">
    <location>
        <begin position="52"/>
        <end position="94"/>
    </location>
</feature>
<dbReference type="OrthoDB" id="295274at2759"/>
<evidence type="ECO:0000256" key="4">
    <source>
        <dbReference type="ARBA" id="ARBA00023242"/>
    </source>
</evidence>
<evidence type="ECO:0000256" key="3">
    <source>
        <dbReference type="ARBA" id="ARBA00023163"/>
    </source>
</evidence>
<keyword evidence="5" id="KW-0175">Coiled coil</keyword>
<reference evidence="7" key="1">
    <citation type="journal article" date="2021" name="Open Biol.">
        <title>Shared evolutionary footprints suggest mitochondrial oxidative damage underlies multiple complex I losses in fungi.</title>
        <authorList>
            <person name="Schikora-Tamarit M.A."/>
            <person name="Marcet-Houben M."/>
            <person name="Nosek J."/>
            <person name="Gabaldon T."/>
        </authorList>
    </citation>
    <scope>NUCLEOTIDE SEQUENCE</scope>
    <source>
        <strain evidence="7">NCAIM Y.01608</strain>
    </source>
</reference>
<dbReference type="InterPro" id="IPR046347">
    <property type="entry name" value="bZIP_sf"/>
</dbReference>
<dbReference type="PROSITE" id="PS50217">
    <property type="entry name" value="BZIP"/>
    <property type="match status" value="1"/>
</dbReference>
<dbReference type="PANTHER" id="PTHR19304">
    <property type="entry name" value="CYCLIC-AMP RESPONSE ELEMENT BINDING PROTEIN"/>
    <property type="match status" value="1"/>
</dbReference>
<dbReference type="SUPFAM" id="SSF57959">
    <property type="entry name" value="Leucine zipper domain"/>
    <property type="match status" value="1"/>
</dbReference>
<protein>
    <submittedName>
        <fullName evidence="7">Uncharacterized protein</fullName>
    </submittedName>
</protein>
<sequence>MFSSDTTTSNREPVCTSIKTENAWVPPMMQTGEPQSDQLAFAMNMIDQTQDGLSVSTTTEVTDSTSQESGIPSTTTTATATSEDPSYQTGASLLNSNMKSDNVSRRSFENFHLDPNDIQNLLMTNPPILEYPYPYLPNQQVPADNWSPSLTQPQAGALPHEVAPPYASNYVPANVMTDPESQSSTPEFASYHIPLRRRVSISNGQIGQISMMCHKNDPKKVKKEEENDLRVNEQGVPQQQLFYNNEVIFNPNAGPIHGTTAWKKQRILERNRIAAFKCRQKKKVQQEKLQQDNDILAQKNAELVEKNRQLENLLLKLKEELSKCEVTDTVTDLLAQINLQNGQP</sequence>
<dbReference type="Gene3D" id="1.20.5.170">
    <property type="match status" value="1"/>
</dbReference>
<keyword evidence="2" id="KW-0805">Transcription regulation</keyword>
<dbReference type="GO" id="GO:0005634">
    <property type="term" value="C:nucleus"/>
    <property type="evidence" value="ECO:0007669"/>
    <property type="project" value="UniProtKB-SubCell"/>
</dbReference>
<feature type="coiled-coil region" evidence="5">
    <location>
        <begin position="286"/>
        <end position="327"/>
    </location>
</feature>
<dbReference type="CDD" id="cd14687">
    <property type="entry name" value="bZIP_ATF2"/>
    <property type="match status" value="1"/>
</dbReference>
<evidence type="ECO:0000256" key="5">
    <source>
        <dbReference type="SAM" id="Coils"/>
    </source>
</evidence>
<dbReference type="GO" id="GO:0003700">
    <property type="term" value="F:DNA-binding transcription factor activity"/>
    <property type="evidence" value="ECO:0007669"/>
    <property type="project" value="InterPro"/>
</dbReference>
<feature type="compositionally biased region" description="Polar residues" evidence="6">
    <location>
        <begin position="82"/>
        <end position="94"/>
    </location>
</feature>
<dbReference type="AlphaFoldDB" id="A0A1B7SIM4"/>
<dbReference type="RefSeq" id="XP_018211264.1">
    <property type="nucleotide sequence ID" value="XM_018354164.1"/>
</dbReference>
<dbReference type="InterPro" id="IPR004827">
    <property type="entry name" value="bZIP"/>
</dbReference>
<gene>
    <name evidence="7" type="ORF">OGATHE_004476</name>
</gene>
<dbReference type="Pfam" id="PF00170">
    <property type="entry name" value="bZIP_1"/>
    <property type="match status" value="1"/>
</dbReference>
<evidence type="ECO:0000256" key="6">
    <source>
        <dbReference type="SAM" id="MobiDB-lite"/>
    </source>
</evidence>
<name>A0A1B7SIM4_9ASCO</name>
<dbReference type="PROSITE" id="PS00036">
    <property type="entry name" value="BZIP_BASIC"/>
    <property type="match status" value="1"/>
</dbReference>
<evidence type="ECO:0000256" key="2">
    <source>
        <dbReference type="ARBA" id="ARBA00023015"/>
    </source>
</evidence>
<reference evidence="7" key="2">
    <citation type="submission" date="2021-01" db="EMBL/GenBank/DDBJ databases">
        <authorList>
            <person name="Schikora-Tamarit M.A."/>
        </authorList>
    </citation>
    <scope>NUCLEOTIDE SEQUENCE</scope>
    <source>
        <strain evidence="7">NCAIM Y.01608</strain>
    </source>
</reference>
<keyword evidence="3" id="KW-0804">Transcription</keyword>
<dbReference type="InterPro" id="IPR051027">
    <property type="entry name" value="bZIP_transcription_factors"/>
</dbReference>
<proteinExistence type="predicted"/>
<comment type="caution">
    <text evidence="7">The sequence shown here is derived from an EMBL/GenBank/DDBJ whole genome shotgun (WGS) entry which is preliminary data.</text>
</comment>
<comment type="subcellular location">
    <subcellularLocation>
        <location evidence="1">Nucleus</location>
    </subcellularLocation>
</comment>
<organism evidence="7 8">
    <name type="scientific">Ogataea polymorpha</name>
    <dbReference type="NCBI Taxonomy" id="460523"/>
    <lineage>
        <taxon>Eukaryota</taxon>
        <taxon>Fungi</taxon>
        <taxon>Dikarya</taxon>
        <taxon>Ascomycota</taxon>
        <taxon>Saccharomycotina</taxon>
        <taxon>Pichiomycetes</taxon>
        <taxon>Pichiales</taxon>
        <taxon>Pichiaceae</taxon>
        <taxon>Ogataea</taxon>
    </lineage>
</organism>
<dbReference type="EMBL" id="JAEUBD010001266">
    <property type="protein sequence ID" value="KAH3662900.1"/>
    <property type="molecule type" value="Genomic_DNA"/>
</dbReference>
<evidence type="ECO:0000256" key="1">
    <source>
        <dbReference type="ARBA" id="ARBA00004123"/>
    </source>
</evidence>
<accession>A0A1B7SIM4</accession>